<name>A0A936YWE9_9BURK</name>
<protein>
    <recommendedName>
        <fullName evidence="3">DUF2384 domain-containing protein</fullName>
    </recommendedName>
</protein>
<gene>
    <name evidence="1" type="ORF">JJ685_06475</name>
</gene>
<dbReference type="Proteomes" id="UP000599109">
    <property type="component" value="Unassembled WGS sequence"/>
</dbReference>
<evidence type="ECO:0000313" key="1">
    <source>
        <dbReference type="EMBL" id="MBL0390788.1"/>
    </source>
</evidence>
<evidence type="ECO:0008006" key="3">
    <source>
        <dbReference type="Google" id="ProtNLM"/>
    </source>
</evidence>
<dbReference type="RefSeq" id="WP_201673367.1">
    <property type="nucleotide sequence ID" value="NZ_JAEQNE010000001.1"/>
</dbReference>
<comment type="caution">
    <text evidence="1">The sequence shown here is derived from an EMBL/GenBank/DDBJ whole genome shotgun (WGS) entry which is preliminary data.</text>
</comment>
<dbReference type="EMBL" id="JAEQNE010000001">
    <property type="protein sequence ID" value="MBL0390788.1"/>
    <property type="molecule type" value="Genomic_DNA"/>
</dbReference>
<reference evidence="1 2" key="1">
    <citation type="journal article" date="2017" name="Int. J. Syst. Evol. Microbiol.">
        <title>Ramlibacter monticola sp. nov., isolated from forest soil.</title>
        <authorList>
            <person name="Chaudhary D.K."/>
            <person name="Kim J."/>
        </authorList>
    </citation>
    <scope>NUCLEOTIDE SEQUENCE [LARGE SCALE GENOMIC DNA]</scope>
    <source>
        <strain evidence="1 2">KACC 19175</strain>
    </source>
</reference>
<dbReference type="AlphaFoldDB" id="A0A936YWE9"/>
<proteinExistence type="predicted"/>
<sequence length="135" mass="15024">MEHGQEDDHPKALLLRRLEQEVARVHPLRAADVALLVGRRARDLVRDSERPAETRHLPADLRLQSHLRQVVAIVSMASRHCDSLSEALHWYRNAKLAGEGGRTPEDLTAQGRQSQACRSLALQAANEDSCFSASC</sequence>
<organism evidence="1 2">
    <name type="scientific">Ramlibacter monticola</name>
    <dbReference type="NCBI Taxonomy" id="1926872"/>
    <lineage>
        <taxon>Bacteria</taxon>
        <taxon>Pseudomonadati</taxon>
        <taxon>Pseudomonadota</taxon>
        <taxon>Betaproteobacteria</taxon>
        <taxon>Burkholderiales</taxon>
        <taxon>Comamonadaceae</taxon>
        <taxon>Ramlibacter</taxon>
    </lineage>
</organism>
<evidence type="ECO:0000313" key="2">
    <source>
        <dbReference type="Proteomes" id="UP000599109"/>
    </source>
</evidence>
<keyword evidence="2" id="KW-1185">Reference proteome</keyword>
<accession>A0A936YWE9</accession>